<dbReference type="AlphaFoldDB" id="A0AAV9NNE7"/>
<comment type="caution">
    <text evidence="2">The sequence shown here is derived from an EMBL/GenBank/DDBJ whole genome shotgun (WGS) entry which is preliminary data.</text>
</comment>
<dbReference type="PIRSF" id="PIRSF010372">
    <property type="entry name" value="PaiB"/>
    <property type="match status" value="1"/>
</dbReference>
<dbReference type="GeneID" id="89973136"/>
<dbReference type="PANTHER" id="PTHR35802">
    <property type="entry name" value="PROTEASE SYNTHASE AND SPORULATION PROTEIN PAI 2"/>
    <property type="match status" value="1"/>
</dbReference>
<evidence type="ECO:0000313" key="2">
    <source>
        <dbReference type="EMBL" id="KAK5062883.1"/>
    </source>
</evidence>
<dbReference type="EMBL" id="JAVRRD010000002">
    <property type="protein sequence ID" value="KAK5062883.1"/>
    <property type="molecule type" value="Genomic_DNA"/>
</dbReference>
<dbReference type="Proteomes" id="UP001358417">
    <property type="component" value="Unassembled WGS sequence"/>
</dbReference>
<evidence type="ECO:0000313" key="3">
    <source>
        <dbReference type="Proteomes" id="UP001358417"/>
    </source>
</evidence>
<proteinExistence type="predicted"/>
<name>A0AAV9NNE7_9EURO</name>
<evidence type="ECO:0008006" key="4">
    <source>
        <dbReference type="Google" id="ProtNLM"/>
    </source>
</evidence>
<dbReference type="InterPro" id="IPR012349">
    <property type="entry name" value="Split_barrel_FMN-bd"/>
</dbReference>
<keyword evidence="3" id="KW-1185">Reference proteome</keyword>
<dbReference type="Pfam" id="PF04299">
    <property type="entry name" value="FMN_bind_2"/>
    <property type="match status" value="1"/>
</dbReference>
<feature type="region of interest" description="Disordered" evidence="1">
    <location>
        <begin position="62"/>
        <end position="85"/>
    </location>
</feature>
<dbReference type="RefSeq" id="XP_064711155.1">
    <property type="nucleotide sequence ID" value="XM_064848531.1"/>
</dbReference>
<gene>
    <name evidence="2" type="ORF">LTR84_004958</name>
</gene>
<sequence>MYLRAVHAEHSIPALRQFIKENPFGLIISAIKSVNFPTIQCTHVPWIIDVQDDTSETELGTLRGHMAKPNPHSKALSEAAQADSPSNGKLAEEVSVIFNGPAHHYVTPKFYTETKPSTGKVVPTWNYAAVQAYGTATIYFDSKASETGEFLRRQLDDLSHHAEANVMGFVGGDRQKAWEVSDAPQSYVDLLRKNIIGVEIEITRLEGKFKMSQELGKGDREGVIKGFEALNTDQGSKIARTVEERAALRELKLSA</sequence>
<evidence type="ECO:0000256" key="1">
    <source>
        <dbReference type="SAM" id="MobiDB-lite"/>
    </source>
</evidence>
<organism evidence="2 3">
    <name type="scientific">Exophiala bonariae</name>
    <dbReference type="NCBI Taxonomy" id="1690606"/>
    <lineage>
        <taxon>Eukaryota</taxon>
        <taxon>Fungi</taxon>
        <taxon>Dikarya</taxon>
        <taxon>Ascomycota</taxon>
        <taxon>Pezizomycotina</taxon>
        <taxon>Eurotiomycetes</taxon>
        <taxon>Chaetothyriomycetidae</taxon>
        <taxon>Chaetothyriales</taxon>
        <taxon>Herpotrichiellaceae</taxon>
        <taxon>Exophiala</taxon>
    </lineage>
</organism>
<reference evidence="2 3" key="1">
    <citation type="submission" date="2023-08" db="EMBL/GenBank/DDBJ databases">
        <title>Black Yeasts Isolated from many extreme environments.</title>
        <authorList>
            <person name="Coleine C."/>
            <person name="Stajich J.E."/>
            <person name="Selbmann L."/>
        </authorList>
    </citation>
    <scope>NUCLEOTIDE SEQUENCE [LARGE SCALE GENOMIC DNA]</scope>
    <source>
        <strain evidence="2 3">CCFEE 5792</strain>
    </source>
</reference>
<dbReference type="PANTHER" id="PTHR35802:SF1">
    <property type="entry name" value="PROTEASE SYNTHASE AND SPORULATION PROTEIN PAI 2"/>
    <property type="match status" value="1"/>
</dbReference>
<protein>
    <recommendedName>
        <fullName evidence="4">Transcriptional regulator</fullName>
    </recommendedName>
</protein>
<accession>A0AAV9NNE7</accession>
<dbReference type="InterPro" id="IPR007396">
    <property type="entry name" value="TR_PAI2-type"/>
</dbReference>
<dbReference type="Gene3D" id="2.30.110.10">
    <property type="entry name" value="Electron Transport, Fmn-binding Protein, Chain A"/>
    <property type="match status" value="1"/>
</dbReference>
<dbReference type="SUPFAM" id="SSF50475">
    <property type="entry name" value="FMN-binding split barrel"/>
    <property type="match status" value="1"/>
</dbReference>